<dbReference type="InterPro" id="IPR002559">
    <property type="entry name" value="Transposase_11"/>
</dbReference>
<evidence type="ECO:0000313" key="2">
    <source>
        <dbReference type="EMBL" id="TWT90284.1"/>
    </source>
</evidence>
<evidence type="ECO:0000313" key="3">
    <source>
        <dbReference type="Proteomes" id="UP000315440"/>
    </source>
</evidence>
<protein>
    <recommendedName>
        <fullName evidence="1">Transposase IS4-like domain-containing protein</fullName>
    </recommendedName>
</protein>
<gene>
    <name evidence="2" type="ORF">Mal64_06690</name>
</gene>
<dbReference type="Proteomes" id="UP000315440">
    <property type="component" value="Unassembled WGS sequence"/>
</dbReference>
<name>A0A5C5ZRZ3_9BACT</name>
<keyword evidence="3" id="KW-1185">Reference proteome</keyword>
<dbReference type="GO" id="GO:0003677">
    <property type="term" value="F:DNA binding"/>
    <property type="evidence" value="ECO:0007669"/>
    <property type="project" value="InterPro"/>
</dbReference>
<dbReference type="Pfam" id="PF01609">
    <property type="entry name" value="DDE_Tnp_1"/>
    <property type="match status" value="1"/>
</dbReference>
<dbReference type="EMBL" id="SJPQ01000001">
    <property type="protein sequence ID" value="TWT90284.1"/>
    <property type="molecule type" value="Genomic_DNA"/>
</dbReference>
<feature type="domain" description="Transposase IS4-like" evidence="1">
    <location>
        <begin position="1"/>
        <end position="52"/>
    </location>
</feature>
<reference evidence="2 3" key="1">
    <citation type="submission" date="2019-02" db="EMBL/GenBank/DDBJ databases">
        <title>Deep-cultivation of Planctomycetes and their phenomic and genomic characterization uncovers novel biology.</title>
        <authorList>
            <person name="Wiegand S."/>
            <person name="Jogler M."/>
            <person name="Boedeker C."/>
            <person name="Pinto D."/>
            <person name="Vollmers J."/>
            <person name="Rivas-Marin E."/>
            <person name="Kohn T."/>
            <person name="Peeters S.H."/>
            <person name="Heuer A."/>
            <person name="Rast P."/>
            <person name="Oberbeckmann S."/>
            <person name="Bunk B."/>
            <person name="Jeske O."/>
            <person name="Meyerdierks A."/>
            <person name="Storesund J.E."/>
            <person name="Kallscheuer N."/>
            <person name="Luecker S."/>
            <person name="Lage O.M."/>
            <person name="Pohl T."/>
            <person name="Merkel B.J."/>
            <person name="Hornburger P."/>
            <person name="Mueller R.-W."/>
            <person name="Bruemmer F."/>
            <person name="Labrenz M."/>
            <person name="Spormann A.M."/>
            <person name="Op Den Camp H."/>
            <person name="Overmann J."/>
            <person name="Amann R."/>
            <person name="Jetten M.S.M."/>
            <person name="Mascher T."/>
            <person name="Medema M.H."/>
            <person name="Devos D.P."/>
            <person name="Kaster A.-K."/>
            <person name="Ovreas L."/>
            <person name="Rohde M."/>
            <person name="Galperin M.Y."/>
            <person name="Jogler C."/>
        </authorList>
    </citation>
    <scope>NUCLEOTIDE SEQUENCE [LARGE SCALE GENOMIC DNA]</scope>
    <source>
        <strain evidence="2 3">Mal64</strain>
    </source>
</reference>
<proteinExistence type="predicted"/>
<dbReference type="AlphaFoldDB" id="A0A5C5ZRZ3"/>
<dbReference type="GO" id="GO:0006313">
    <property type="term" value="P:DNA transposition"/>
    <property type="evidence" value="ECO:0007669"/>
    <property type="project" value="InterPro"/>
</dbReference>
<accession>A0A5C5ZRZ3</accession>
<dbReference type="GO" id="GO:0004803">
    <property type="term" value="F:transposase activity"/>
    <property type="evidence" value="ECO:0007669"/>
    <property type="project" value="InterPro"/>
</dbReference>
<organism evidence="2 3">
    <name type="scientific">Pseudobythopirellula maris</name>
    <dbReference type="NCBI Taxonomy" id="2527991"/>
    <lineage>
        <taxon>Bacteria</taxon>
        <taxon>Pseudomonadati</taxon>
        <taxon>Planctomycetota</taxon>
        <taxon>Planctomycetia</taxon>
        <taxon>Pirellulales</taxon>
        <taxon>Lacipirellulaceae</taxon>
        <taxon>Pseudobythopirellula</taxon>
    </lineage>
</organism>
<comment type="caution">
    <text evidence="2">The sequence shown here is derived from an EMBL/GenBank/DDBJ whole genome shotgun (WGS) entry which is preliminary data.</text>
</comment>
<sequence length="53" mass="5915">MGLLLSMVVHPASMQDQDGACFVLARMRGRFKRLKVVFADSAYGRSGLPDWTQ</sequence>
<evidence type="ECO:0000259" key="1">
    <source>
        <dbReference type="Pfam" id="PF01609"/>
    </source>
</evidence>